<sequence length="540" mass="57205">MSRDLDLILRGVKIRTMDPHRPIAHSIGIWNGWIVGLDEQVAGCRAEREIDLDGATLLPGFHDAHCHTTSFGVSANQLELSDATTIDAVLDRVSDHASALSQDSWVIGVGYLDREDPSRHPTSAELDRAADGRPVWLTHRSGHMCAVSSSVLDLLPDPLPAAAVQYVVRDGAGRPTGLLEEAAMELVKEVVGPGSVESMVAAIDVATRHYVTEGITSITEAGIGCPGVDHSPLELGAWQLASARGLAHTRAHLMVYSELFHDVAHNPVDAARIGLDLGLHTGLGDDRVRVSAMKIWLDGAGSAGRAASGEDEDPDAHLVDDPLRLHAAVVGAHRAGWQVAAHAMGDRAVDLLLDALEEAGPLDEVRSRRHRIEHGGLIRDDQVTRLRDLGIVVAIQPVFITEFGDALATQFGNRTSWSIRQRSLLDAGIVVAASSDRPVAPGAPLLGVQAMVDRVTSSGAAFGPGERVDVQEALLAYTCHAAYAAGVDDRVGTLTARKLADIVVLDDDPVTSASDAADIYVLATIVGGQVVHDRIGALST</sequence>
<dbReference type="AlphaFoldDB" id="A0A4Q2RK82"/>
<dbReference type="Pfam" id="PF07969">
    <property type="entry name" value="Amidohydro_3"/>
    <property type="match status" value="1"/>
</dbReference>
<dbReference type="InterPro" id="IPR033932">
    <property type="entry name" value="YtcJ-like"/>
</dbReference>
<proteinExistence type="predicted"/>
<dbReference type="PANTHER" id="PTHR22642">
    <property type="entry name" value="IMIDAZOLONEPROPIONASE"/>
    <property type="match status" value="1"/>
</dbReference>
<keyword evidence="3" id="KW-1185">Reference proteome</keyword>
<dbReference type="SUPFAM" id="SSF51338">
    <property type="entry name" value="Composite domain of metallo-dependent hydrolases"/>
    <property type="match status" value="1"/>
</dbReference>
<protein>
    <submittedName>
        <fullName evidence="2">Amidohydrolase</fullName>
    </submittedName>
</protein>
<dbReference type="InterPro" id="IPR032466">
    <property type="entry name" value="Metal_Hydrolase"/>
</dbReference>
<dbReference type="Proteomes" id="UP000291838">
    <property type="component" value="Unassembled WGS sequence"/>
</dbReference>
<organism evidence="2 3">
    <name type="scientific">Nocardioides glacieisoli</name>
    <dbReference type="NCBI Taxonomy" id="1168730"/>
    <lineage>
        <taxon>Bacteria</taxon>
        <taxon>Bacillati</taxon>
        <taxon>Actinomycetota</taxon>
        <taxon>Actinomycetes</taxon>
        <taxon>Propionibacteriales</taxon>
        <taxon>Nocardioidaceae</taxon>
        <taxon>Nocardioides</taxon>
    </lineage>
</organism>
<evidence type="ECO:0000313" key="3">
    <source>
        <dbReference type="Proteomes" id="UP000291838"/>
    </source>
</evidence>
<dbReference type="InterPro" id="IPR013108">
    <property type="entry name" value="Amidohydro_3"/>
</dbReference>
<dbReference type="CDD" id="cd01300">
    <property type="entry name" value="YtcJ_like"/>
    <property type="match status" value="1"/>
</dbReference>
<dbReference type="Gene3D" id="3.10.310.70">
    <property type="match status" value="1"/>
</dbReference>
<evidence type="ECO:0000259" key="1">
    <source>
        <dbReference type="Pfam" id="PF07969"/>
    </source>
</evidence>
<gene>
    <name evidence="2" type="ORF">EUA06_19460</name>
</gene>
<accession>A0A4Q2RK82</accession>
<dbReference type="OrthoDB" id="3173428at2"/>
<reference evidence="2 3" key="1">
    <citation type="submission" date="2019-01" db="EMBL/GenBank/DDBJ databases">
        <title>Novel species of Nocardioides.</title>
        <authorList>
            <person name="Liu Q."/>
            <person name="Xin Y.-H."/>
        </authorList>
    </citation>
    <scope>NUCLEOTIDE SEQUENCE [LARGE SCALE GENOMIC DNA]</scope>
    <source>
        <strain evidence="2 3">HLT3-15</strain>
    </source>
</reference>
<evidence type="ECO:0000313" key="2">
    <source>
        <dbReference type="EMBL" id="RYB88676.1"/>
    </source>
</evidence>
<dbReference type="GO" id="GO:0016810">
    <property type="term" value="F:hydrolase activity, acting on carbon-nitrogen (but not peptide) bonds"/>
    <property type="evidence" value="ECO:0007669"/>
    <property type="project" value="InterPro"/>
</dbReference>
<comment type="caution">
    <text evidence="2">The sequence shown here is derived from an EMBL/GenBank/DDBJ whole genome shotgun (WGS) entry which is preliminary data.</text>
</comment>
<dbReference type="RefSeq" id="WP_129478898.1">
    <property type="nucleotide sequence ID" value="NZ_SDWS01000011.1"/>
</dbReference>
<dbReference type="SUPFAM" id="SSF51556">
    <property type="entry name" value="Metallo-dependent hydrolases"/>
    <property type="match status" value="1"/>
</dbReference>
<dbReference type="EMBL" id="SDWS01000011">
    <property type="protein sequence ID" value="RYB88676.1"/>
    <property type="molecule type" value="Genomic_DNA"/>
</dbReference>
<keyword evidence="2" id="KW-0378">Hydrolase</keyword>
<dbReference type="PANTHER" id="PTHR22642:SF2">
    <property type="entry name" value="PROTEIN LONG AFTER FAR-RED 3"/>
    <property type="match status" value="1"/>
</dbReference>
<dbReference type="Gene3D" id="3.20.20.140">
    <property type="entry name" value="Metal-dependent hydrolases"/>
    <property type="match status" value="1"/>
</dbReference>
<dbReference type="Gene3D" id="2.30.40.10">
    <property type="entry name" value="Urease, subunit C, domain 1"/>
    <property type="match status" value="1"/>
</dbReference>
<feature type="domain" description="Amidohydrolase 3" evidence="1">
    <location>
        <begin position="48"/>
        <end position="532"/>
    </location>
</feature>
<dbReference type="InterPro" id="IPR011059">
    <property type="entry name" value="Metal-dep_hydrolase_composite"/>
</dbReference>
<name>A0A4Q2RK82_9ACTN</name>